<dbReference type="InParanoid" id="A0A420XKF9"/>
<dbReference type="SMART" id="SM01134">
    <property type="entry name" value="DeoRC"/>
    <property type="match status" value="1"/>
</dbReference>
<evidence type="ECO:0000313" key="3">
    <source>
        <dbReference type="Proteomes" id="UP000281955"/>
    </source>
</evidence>
<dbReference type="AlphaFoldDB" id="A0A420XKF9"/>
<keyword evidence="3" id="KW-1185">Reference proteome</keyword>
<dbReference type="InterPro" id="IPR037171">
    <property type="entry name" value="NagB/RpiA_transferase-like"/>
</dbReference>
<dbReference type="InterPro" id="IPR050313">
    <property type="entry name" value="Carb_Metab_HTH_regulators"/>
</dbReference>
<name>A0A420XKF9_9ACTN</name>
<dbReference type="EMBL" id="RBWV01000016">
    <property type="protein sequence ID" value="RKS68513.1"/>
    <property type="molecule type" value="Genomic_DNA"/>
</dbReference>
<accession>A0A420XKF9</accession>
<dbReference type="RefSeq" id="WP_183062061.1">
    <property type="nucleotide sequence ID" value="NZ_RBWV01000016.1"/>
</dbReference>
<protein>
    <submittedName>
        <fullName evidence="2">DeoR/GlpR family transcriptional regulator of sugar metabolism</fullName>
    </submittedName>
</protein>
<sequence>MRARTALVDRVDAQAAVAALAASLVRDGDSIAVGAGPATVALSRVLAEREELSVVTNSVPVAQELSGHRGIDVFITGGSVRGPRQAVLGLPGDQTLTGMRTTLAFVGGDGVTVERGLSTAEVLGAPTDRALVATAAAVVVLADSASLGVESTVQIVGLHEMTHLVTDAGADPRAVERFRRAGVQVLLAR</sequence>
<dbReference type="InterPro" id="IPR014036">
    <property type="entry name" value="DeoR-like_C"/>
</dbReference>
<comment type="caution">
    <text evidence="2">The sequence shown here is derived from an EMBL/GenBank/DDBJ whole genome shotgun (WGS) entry which is preliminary data.</text>
</comment>
<evidence type="ECO:0000259" key="1">
    <source>
        <dbReference type="Pfam" id="PF00455"/>
    </source>
</evidence>
<dbReference type="PANTHER" id="PTHR30363">
    <property type="entry name" value="HTH-TYPE TRANSCRIPTIONAL REGULATOR SRLR-RELATED"/>
    <property type="match status" value="1"/>
</dbReference>
<dbReference type="Gene3D" id="3.40.50.1360">
    <property type="match status" value="1"/>
</dbReference>
<dbReference type="PANTHER" id="PTHR30363:SF44">
    <property type="entry name" value="AGA OPERON TRANSCRIPTIONAL REPRESSOR-RELATED"/>
    <property type="match status" value="1"/>
</dbReference>
<organism evidence="2 3">
    <name type="scientific">Motilibacter peucedani</name>
    <dbReference type="NCBI Taxonomy" id="598650"/>
    <lineage>
        <taxon>Bacteria</taxon>
        <taxon>Bacillati</taxon>
        <taxon>Actinomycetota</taxon>
        <taxon>Actinomycetes</taxon>
        <taxon>Motilibacterales</taxon>
        <taxon>Motilibacteraceae</taxon>
        <taxon>Motilibacter</taxon>
    </lineage>
</organism>
<dbReference type="Pfam" id="PF00455">
    <property type="entry name" value="DeoRC"/>
    <property type="match status" value="1"/>
</dbReference>
<feature type="domain" description="DeoR-like transcriptional repressor C-terminal sensor" evidence="1">
    <location>
        <begin position="12"/>
        <end position="167"/>
    </location>
</feature>
<evidence type="ECO:0000313" key="2">
    <source>
        <dbReference type="EMBL" id="RKS68513.1"/>
    </source>
</evidence>
<dbReference type="Proteomes" id="UP000281955">
    <property type="component" value="Unassembled WGS sequence"/>
</dbReference>
<proteinExistence type="predicted"/>
<dbReference type="SUPFAM" id="SSF100950">
    <property type="entry name" value="NagB/RpiA/CoA transferase-like"/>
    <property type="match status" value="1"/>
</dbReference>
<gene>
    <name evidence="2" type="ORF">CLV35_3640</name>
</gene>
<reference evidence="2 3" key="1">
    <citation type="submission" date="2018-10" db="EMBL/GenBank/DDBJ databases">
        <title>Genomic Encyclopedia of Archaeal and Bacterial Type Strains, Phase II (KMG-II): from individual species to whole genera.</title>
        <authorList>
            <person name="Goeker M."/>
        </authorList>
    </citation>
    <scope>NUCLEOTIDE SEQUENCE [LARGE SCALE GENOMIC DNA]</scope>
    <source>
        <strain evidence="2 3">RP-AC37</strain>
    </source>
</reference>